<organism evidence="1 2">
    <name type="scientific">Heterorhabditis bacteriophora</name>
    <name type="common">Entomopathogenic nematode worm</name>
    <dbReference type="NCBI Taxonomy" id="37862"/>
    <lineage>
        <taxon>Eukaryota</taxon>
        <taxon>Metazoa</taxon>
        <taxon>Ecdysozoa</taxon>
        <taxon>Nematoda</taxon>
        <taxon>Chromadorea</taxon>
        <taxon>Rhabditida</taxon>
        <taxon>Rhabditina</taxon>
        <taxon>Rhabditomorpha</taxon>
        <taxon>Strongyloidea</taxon>
        <taxon>Heterorhabditidae</taxon>
        <taxon>Heterorhabditis</taxon>
    </lineage>
</organism>
<reference evidence="2" key="1">
    <citation type="submission" date="2016-11" db="UniProtKB">
        <authorList>
            <consortium name="WormBaseParasite"/>
        </authorList>
    </citation>
    <scope>IDENTIFICATION</scope>
</reference>
<accession>A0A1I7W8M0</accession>
<evidence type="ECO:0000313" key="1">
    <source>
        <dbReference type="Proteomes" id="UP000095283"/>
    </source>
</evidence>
<dbReference type="WBParaSite" id="Hba_01000">
    <property type="protein sequence ID" value="Hba_01000"/>
    <property type="gene ID" value="Hba_01000"/>
</dbReference>
<keyword evidence="1" id="KW-1185">Reference proteome</keyword>
<evidence type="ECO:0000313" key="2">
    <source>
        <dbReference type="WBParaSite" id="Hba_01000"/>
    </source>
</evidence>
<name>A0A1I7W8M0_HETBA</name>
<sequence length="59" mass="6902">MCFHCMISSPNSDEWKCYVDNYVIMTIDKSKGICFFVLTMIPFIMQLDETVVVYDPKNP</sequence>
<proteinExistence type="predicted"/>
<dbReference type="AlphaFoldDB" id="A0A1I7W8M0"/>
<dbReference type="Proteomes" id="UP000095283">
    <property type="component" value="Unplaced"/>
</dbReference>
<protein>
    <submittedName>
        <fullName evidence="2">DUF295 domain-containing protein</fullName>
    </submittedName>
</protein>